<evidence type="ECO:0000256" key="7">
    <source>
        <dbReference type="RuleBase" id="RU361192"/>
    </source>
</evidence>
<dbReference type="InterPro" id="IPR013783">
    <property type="entry name" value="Ig-like_fold"/>
</dbReference>
<protein>
    <recommendedName>
        <fullName evidence="4 7">Arabinogalactan endo-beta-1,4-galactanase</fullName>
        <ecNumber evidence="4 7">3.2.1.89</ecNumber>
    </recommendedName>
</protein>
<keyword evidence="10" id="KW-1185">Reference proteome</keyword>
<dbReference type="Pfam" id="PF07745">
    <property type="entry name" value="Glyco_hydro_53"/>
    <property type="match status" value="1"/>
</dbReference>
<dbReference type="SUPFAM" id="SSF51445">
    <property type="entry name" value="(Trans)glycosidases"/>
    <property type="match status" value="1"/>
</dbReference>
<evidence type="ECO:0000259" key="8">
    <source>
        <dbReference type="Pfam" id="PF18565"/>
    </source>
</evidence>
<gene>
    <name evidence="9" type="ORF">HH214_14525</name>
</gene>
<feature type="domain" description="Glycoside hydrolase family 2" evidence="8">
    <location>
        <begin position="34"/>
        <end position="134"/>
    </location>
</feature>
<evidence type="ECO:0000256" key="3">
    <source>
        <dbReference type="ARBA" id="ARBA00010687"/>
    </source>
</evidence>
<dbReference type="GO" id="GO:0015926">
    <property type="term" value="F:glucosidase activity"/>
    <property type="evidence" value="ECO:0007669"/>
    <property type="project" value="InterPro"/>
</dbReference>
<evidence type="ECO:0000256" key="2">
    <source>
        <dbReference type="ARBA" id="ARBA00007401"/>
    </source>
</evidence>
<evidence type="ECO:0000256" key="1">
    <source>
        <dbReference type="ARBA" id="ARBA00001695"/>
    </source>
</evidence>
<comment type="similarity">
    <text evidence="2">Belongs to the glycosyl hydrolase 2 family.</text>
</comment>
<dbReference type="Pfam" id="PF18565">
    <property type="entry name" value="Glyco_hydro2_C5"/>
    <property type="match status" value="1"/>
</dbReference>
<dbReference type="Proteomes" id="UP000503278">
    <property type="component" value="Chromosome"/>
</dbReference>
<dbReference type="InterPro" id="IPR008964">
    <property type="entry name" value="Invasin/intimin_cell_adhesion"/>
</dbReference>
<dbReference type="EC" id="3.2.1.89" evidence="4 7"/>
<evidence type="ECO:0000256" key="4">
    <source>
        <dbReference type="ARBA" id="ARBA00012556"/>
    </source>
</evidence>
<evidence type="ECO:0000313" key="9">
    <source>
        <dbReference type="EMBL" id="QJD96998.1"/>
    </source>
</evidence>
<dbReference type="SUPFAM" id="SSF49373">
    <property type="entry name" value="Invasin/intimin cell-adhesion fragments"/>
    <property type="match status" value="1"/>
</dbReference>
<keyword evidence="7" id="KW-0732">Signal</keyword>
<dbReference type="InterPro" id="IPR017853">
    <property type="entry name" value="GH"/>
</dbReference>
<dbReference type="Gene3D" id="2.60.40.10">
    <property type="entry name" value="Immunoglobulins"/>
    <property type="match status" value="1"/>
</dbReference>
<name>A0A7L5E362_9SPHI</name>
<dbReference type="InterPro" id="IPR040605">
    <property type="entry name" value="Glyco_hydro2_dom5"/>
</dbReference>
<comment type="catalytic activity">
    <reaction evidence="1 7">
        <text>The enzyme specifically hydrolyzes (1-&gt;4)-beta-D-galactosidic linkages in type I arabinogalactans.</text>
        <dbReference type="EC" id="3.2.1.89"/>
    </reaction>
</comment>
<feature type="chain" id="PRO_5029932834" description="Arabinogalactan endo-beta-1,4-galactanase" evidence="7">
    <location>
        <begin position="22"/>
        <end position="465"/>
    </location>
</feature>
<dbReference type="GO" id="GO:0031218">
    <property type="term" value="F:arabinogalactan endo-1,4-beta-galactosidase activity"/>
    <property type="evidence" value="ECO:0007669"/>
    <property type="project" value="UniProtKB-EC"/>
</dbReference>
<dbReference type="InterPro" id="IPR011683">
    <property type="entry name" value="Glyco_hydro_53"/>
</dbReference>
<evidence type="ECO:0000256" key="5">
    <source>
        <dbReference type="ARBA" id="ARBA00022801"/>
    </source>
</evidence>
<dbReference type="EMBL" id="CP051682">
    <property type="protein sequence ID" value="QJD96998.1"/>
    <property type="molecule type" value="Genomic_DNA"/>
</dbReference>
<sequence length="465" mass="51370">MRRAFFTLLIAIGCQLGTALAQIADSDKSQPSEIVVTPYKTTMIADGRDVAQIKITVIDKQGQEVTQSNKVVHFVITGDAKVIGTRHGNEAPQVAANITEVGLQNGEVWLTLQAGKNRNIVKFEAKSNGLITGSTEIHTIQPGTPHPVTTAAPIAGTAKITNKILGADISFLPQLESRGMKFYDTNGQQSDVLSILKSKGFNYIRLRIFDHPDAVKGYSSGKGFCDLPHTLAMAKRIKAAGLHFLLDFHYSDTWADPQRQDKPAAWAQLNFATLQDSVQTYTRHVMQALKNQGTEPDMVQVGNEINHGMLWPDGAVNNLDSLSKLVYAGIKGVKAVSPSAIIMLHVALGGQDEESRFFVDNMLKRRVPFDVIGLSYYPKWHGTPDDLSHTMTDLTQCYNKYVMVAEYSQRKQEVNDIAFTAPGNKALGTFIWEPLNTWEAFFDKDGKANAYLNVYPAIARKYHVQ</sequence>
<evidence type="ECO:0000313" key="10">
    <source>
        <dbReference type="Proteomes" id="UP000503278"/>
    </source>
</evidence>
<accession>A0A7L5E362</accession>
<feature type="signal peptide" evidence="7">
    <location>
        <begin position="1"/>
        <end position="21"/>
    </location>
</feature>
<keyword evidence="6 7" id="KW-0326">Glycosidase</keyword>
<organism evidence="9 10">
    <name type="scientific">Mucilaginibacter robiniae</name>
    <dbReference type="NCBI Taxonomy" id="2728022"/>
    <lineage>
        <taxon>Bacteria</taxon>
        <taxon>Pseudomonadati</taxon>
        <taxon>Bacteroidota</taxon>
        <taxon>Sphingobacteriia</taxon>
        <taxon>Sphingobacteriales</taxon>
        <taxon>Sphingobacteriaceae</taxon>
        <taxon>Mucilaginibacter</taxon>
    </lineage>
</organism>
<dbReference type="Gene3D" id="3.20.20.80">
    <property type="entry name" value="Glycosidases"/>
    <property type="match status" value="1"/>
</dbReference>
<proteinExistence type="inferred from homology"/>
<comment type="similarity">
    <text evidence="3 7">Belongs to the glycosyl hydrolase 53 family.</text>
</comment>
<dbReference type="AlphaFoldDB" id="A0A7L5E362"/>
<keyword evidence="5 7" id="KW-0378">Hydrolase</keyword>
<dbReference type="PANTHER" id="PTHR34983:SF1">
    <property type="entry name" value="ARABINOGALACTAN ENDO-BETA-1,4-GALACTANASE A"/>
    <property type="match status" value="1"/>
</dbReference>
<dbReference type="PANTHER" id="PTHR34983">
    <property type="entry name" value="ARABINOGALACTAN ENDO-BETA-1,4-GALACTANASE A"/>
    <property type="match status" value="1"/>
</dbReference>
<dbReference type="RefSeq" id="WP_169608802.1">
    <property type="nucleotide sequence ID" value="NZ_CP051682.1"/>
</dbReference>
<dbReference type="KEGG" id="mrob:HH214_14525"/>
<evidence type="ECO:0000256" key="6">
    <source>
        <dbReference type="ARBA" id="ARBA00023295"/>
    </source>
</evidence>
<dbReference type="GO" id="GO:0045490">
    <property type="term" value="P:pectin catabolic process"/>
    <property type="evidence" value="ECO:0007669"/>
    <property type="project" value="TreeGrafter"/>
</dbReference>
<reference evidence="9 10" key="1">
    <citation type="submission" date="2020-04" db="EMBL/GenBank/DDBJ databases">
        <title>Genome sequencing of novel species.</title>
        <authorList>
            <person name="Heo J."/>
            <person name="Kim S.-J."/>
            <person name="Kim J.-S."/>
            <person name="Hong S.-B."/>
            <person name="Kwon S.-W."/>
        </authorList>
    </citation>
    <scope>NUCLEOTIDE SEQUENCE [LARGE SCALE GENOMIC DNA]</scope>
    <source>
        <strain evidence="9 10">F39-2</strain>
    </source>
</reference>